<sequence length="201" mass="22928">MSLFLTFFTNQKVKPTVSIFFTVGESASSHSLTKRSFVLFLTFVLLLAFGASPAIAHQVKAAISRVELNPRTDKLEIMHRFDLHDAEHAVQELFDNTADIHKREETQKMFAEYVVERFGIYHADDTQVALKLVGFEVEGKHFWVYQEADKPDTLGGLQIVHNALRDIWHAQTNTVNVKFDATINTLTFTENTEVLNIDFSH</sequence>
<dbReference type="EMBL" id="JBHRSW010000029">
    <property type="protein sequence ID" value="MFC3122563.1"/>
    <property type="molecule type" value="Genomic_DNA"/>
</dbReference>
<dbReference type="Proteomes" id="UP001595478">
    <property type="component" value="Unassembled WGS sequence"/>
</dbReference>
<evidence type="ECO:0000313" key="1">
    <source>
        <dbReference type="EMBL" id="MFC3122563.1"/>
    </source>
</evidence>
<proteinExistence type="predicted"/>
<gene>
    <name evidence="1" type="ORF">ACFOHL_13140</name>
</gene>
<organism evidence="1 2">
    <name type="scientific">Agaribacter flavus</name>
    <dbReference type="NCBI Taxonomy" id="1902781"/>
    <lineage>
        <taxon>Bacteria</taxon>
        <taxon>Pseudomonadati</taxon>
        <taxon>Pseudomonadota</taxon>
        <taxon>Gammaproteobacteria</taxon>
        <taxon>Alteromonadales</taxon>
        <taxon>Alteromonadaceae</taxon>
        <taxon>Agaribacter</taxon>
    </lineage>
</organism>
<reference evidence="2" key="1">
    <citation type="journal article" date="2019" name="Int. J. Syst. Evol. Microbiol.">
        <title>The Global Catalogue of Microorganisms (GCM) 10K type strain sequencing project: providing services to taxonomists for standard genome sequencing and annotation.</title>
        <authorList>
            <consortium name="The Broad Institute Genomics Platform"/>
            <consortium name="The Broad Institute Genome Sequencing Center for Infectious Disease"/>
            <person name="Wu L."/>
            <person name="Ma J."/>
        </authorList>
    </citation>
    <scope>NUCLEOTIDE SEQUENCE [LARGE SCALE GENOMIC DNA]</scope>
    <source>
        <strain evidence="2">KCTC 52473</strain>
    </source>
</reference>
<comment type="caution">
    <text evidence="1">The sequence shown here is derived from an EMBL/GenBank/DDBJ whole genome shotgun (WGS) entry which is preliminary data.</text>
</comment>
<protein>
    <submittedName>
        <fullName evidence="1">DUF6702 family protein</fullName>
    </submittedName>
</protein>
<name>A0ABV7FSA9_9ALTE</name>
<dbReference type="Pfam" id="PF20420">
    <property type="entry name" value="DUF6702"/>
    <property type="match status" value="1"/>
</dbReference>
<keyword evidence="2" id="KW-1185">Reference proteome</keyword>
<dbReference type="RefSeq" id="WP_376920692.1">
    <property type="nucleotide sequence ID" value="NZ_JBHRSW010000029.1"/>
</dbReference>
<accession>A0ABV7FSA9</accession>
<dbReference type="InterPro" id="IPR046525">
    <property type="entry name" value="DUF6702"/>
</dbReference>
<evidence type="ECO:0000313" key="2">
    <source>
        <dbReference type="Proteomes" id="UP001595478"/>
    </source>
</evidence>